<feature type="compositionally biased region" description="Gly residues" evidence="3">
    <location>
        <begin position="260"/>
        <end position="270"/>
    </location>
</feature>
<feature type="compositionally biased region" description="Low complexity" evidence="3">
    <location>
        <begin position="58"/>
        <end position="75"/>
    </location>
</feature>
<feature type="domain" description="Far upstream element-binding protein C-terminal" evidence="4">
    <location>
        <begin position="147"/>
        <end position="179"/>
    </location>
</feature>
<dbReference type="Proteomes" id="UP001381693">
    <property type="component" value="Unassembled WGS sequence"/>
</dbReference>
<name>A0AAN8X469_HALRR</name>
<keyword evidence="6" id="KW-1185">Reference proteome</keyword>
<feature type="region of interest" description="Disordered" evidence="3">
    <location>
        <begin position="259"/>
        <end position="283"/>
    </location>
</feature>
<feature type="domain" description="Far upstream element-binding protein C-terminal" evidence="4">
    <location>
        <begin position="223"/>
        <end position="256"/>
    </location>
</feature>
<proteinExistence type="predicted"/>
<feature type="non-terminal residue" evidence="5">
    <location>
        <position position="1"/>
    </location>
</feature>
<feature type="region of interest" description="Disordered" evidence="3">
    <location>
        <begin position="55"/>
        <end position="85"/>
    </location>
</feature>
<gene>
    <name evidence="5" type="primary">FUBP3_2</name>
    <name evidence="5" type="ORF">SK128_028653</name>
</gene>
<evidence type="ECO:0000256" key="2">
    <source>
        <dbReference type="ARBA" id="ARBA00023242"/>
    </source>
</evidence>
<dbReference type="Pfam" id="PF09005">
    <property type="entry name" value="FUBP_C"/>
    <property type="match status" value="3"/>
</dbReference>
<evidence type="ECO:0000313" key="5">
    <source>
        <dbReference type="EMBL" id="KAK7073768.1"/>
    </source>
</evidence>
<dbReference type="GO" id="GO:0003676">
    <property type="term" value="F:nucleic acid binding"/>
    <property type="evidence" value="ECO:0007669"/>
    <property type="project" value="InterPro"/>
</dbReference>
<feature type="compositionally biased region" description="Gly residues" evidence="3">
    <location>
        <begin position="131"/>
        <end position="148"/>
    </location>
</feature>
<dbReference type="InterPro" id="IPR015096">
    <property type="entry name" value="FUBP_C"/>
</dbReference>
<evidence type="ECO:0000256" key="3">
    <source>
        <dbReference type="SAM" id="MobiDB-lite"/>
    </source>
</evidence>
<reference evidence="5 6" key="1">
    <citation type="submission" date="2023-11" db="EMBL/GenBank/DDBJ databases">
        <title>Halocaridina rubra genome assembly.</title>
        <authorList>
            <person name="Smith C."/>
        </authorList>
    </citation>
    <scope>NUCLEOTIDE SEQUENCE [LARGE SCALE GENOMIC DNA]</scope>
    <source>
        <strain evidence="5">EP-1</strain>
        <tissue evidence="5">Whole</tissue>
    </source>
</reference>
<keyword evidence="2" id="KW-0539">Nucleus</keyword>
<feature type="domain" description="Far upstream element-binding protein C-terminal" evidence="4">
    <location>
        <begin position="81"/>
        <end position="111"/>
    </location>
</feature>
<comment type="caution">
    <text evidence="5">The sequence shown here is derived from an EMBL/GenBank/DDBJ whole genome shotgun (WGS) entry which is preliminary data.</text>
</comment>
<evidence type="ECO:0000256" key="1">
    <source>
        <dbReference type="ARBA" id="ARBA00004123"/>
    </source>
</evidence>
<evidence type="ECO:0000313" key="6">
    <source>
        <dbReference type="Proteomes" id="UP001381693"/>
    </source>
</evidence>
<dbReference type="AlphaFoldDB" id="A0AAN8X469"/>
<dbReference type="GO" id="GO:0005634">
    <property type="term" value="C:nucleus"/>
    <property type="evidence" value="ECO:0007669"/>
    <property type="project" value="UniProtKB-SubCell"/>
</dbReference>
<organism evidence="5 6">
    <name type="scientific">Halocaridina rubra</name>
    <name type="common">Hawaiian red shrimp</name>
    <dbReference type="NCBI Taxonomy" id="373956"/>
    <lineage>
        <taxon>Eukaryota</taxon>
        <taxon>Metazoa</taxon>
        <taxon>Ecdysozoa</taxon>
        <taxon>Arthropoda</taxon>
        <taxon>Crustacea</taxon>
        <taxon>Multicrustacea</taxon>
        <taxon>Malacostraca</taxon>
        <taxon>Eumalacostraca</taxon>
        <taxon>Eucarida</taxon>
        <taxon>Decapoda</taxon>
        <taxon>Pleocyemata</taxon>
        <taxon>Caridea</taxon>
        <taxon>Atyoidea</taxon>
        <taxon>Atyidae</taxon>
        <taxon>Halocaridina</taxon>
    </lineage>
</organism>
<comment type="subcellular location">
    <subcellularLocation>
        <location evidence="1">Nucleus</location>
    </subcellularLocation>
</comment>
<evidence type="ECO:0000259" key="4">
    <source>
        <dbReference type="Pfam" id="PF09005"/>
    </source>
</evidence>
<sequence>GPGGPGQNGNTNLAPQGWGNAYQQWSQGHPNDPTKQVADANHAAWAAYYSQFYTGQSQQGNAPPNAHAQPNANQPPSGPGAGGQSDYSAQWVDYYRSMGLHREAEGILELQAKALKGGGPSGQTPNATPQQGGGGQPAAPGGSVGGGAPAQDYSQQWIEYYRAQGMHADADKIETQLKAGKGGVGGTPAVPNAPHQLGAAPGGPAAAAAAAAAAVNGQAPGQQSGGGMNDYTQQWIEYYRSQGMHADADKIEHNFKAAKGGAGGPPGGGPVTPMYNASFNQGY</sequence>
<accession>A0AAN8X469</accession>
<dbReference type="EMBL" id="JAXCGZ010012133">
    <property type="protein sequence ID" value="KAK7073768.1"/>
    <property type="molecule type" value="Genomic_DNA"/>
</dbReference>
<feature type="region of interest" description="Disordered" evidence="3">
    <location>
        <begin position="1"/>
        <end position="39"/>
    </location>
</feature>
<protein>
    <submittedName>
        <fullName evidence="5">Far upstream element-binding protein 3</fullName>
    </submittedName>
</protein>
<dbReference type="GO" id="GO:0006355">
    <property type="term" value="P:regulation of DNA-templated transcription"/>
    <property type="evidence" value="ECO:0007669"/>
    <property type="project" value="InterPro"/>
</dbReference>
<feature type="region of interest" description="Disordered" evidence="3">
    <location>
        <begin position="115"/>
        <end position="150"/>
    </location>
</feature>